<sequence>MLLDPFAKTSGARCLTLLDSRFLTAEKTSQREREALELEEARGASTRSATGNCRVKMLDAWAAQSTNCRGFSQPPQSLSWISGHRRQSSSFCRSASLASLYPNA</sequence>
<dbReference type="KEGG" id="cdet:87945623"/>
<evidence type="ECO:0000313" key="1">
    <source>
        <dbReference type="EMBL" id="WQF84106.1"/>
    </source>
</evidence>
<dbReference type="Proteomes" id="UP001322277">
    <property type="component" value="Chromosome 5"/>
</dbReference>
<gene>
    <name evidence="1" type="ORF">CDEST_09120</name>
</gene>
<dbReference type="AlphaFoldDB" id="A0AAX4ILW2"/>
<reference evidence="2" key="1">
    <citation type="journal article" date="2023" name="bioRxiv">
        <title>Complete genome of the Medicago anthracnose fungus, Colletotrichum destructivum, reveals a mini-chromosome-like region within a core chromosome.</title>
        <authorList>
            <person name="Lapalu N."/>
            <person name="Simon A."/>
            <person name="Lu A."/>
            <person name="Plaumann P.-L."/>
            <person name="Amselem J."/>
            <person name="Pigne S."/>
            <person name="Auger A."/>
            <person name="Koch C."/>
            <person name="Dallery J.-F."/>
            <person name="O'Connell R.J."/>
        </authorList>
    </citation>
    <scope>NUCLEOTIDE SEQUENCE [LARGE SCALE GENOMIC DNA]</scope>
    <source>
        <strain evidence="2">CBS 520.97</strain>
    </source>
</reference>
<dbReference type="EMBL" id="CP137309">
    <property type="protein sequence ID" value="WQF84106.1"/>
    <property type="molecule type" value="Genomic_DNA"/>
</dbReference>
<evidence type="ECO:0000313" key="2">
    <source>
        <dbReference type="Proteomes" id="UP001322277"/>
    </source>
</evidence>
<protein>
    <submittedName>
        <fullName evidence="1">Uncharacterized protein</fullName>
    </submittedName>
</protein>
<name>A0AAX4ILW2_9PEZI</name>
<dbReference type="GeneID" id="87945623"/>
<proteinExistence type="predicted"/>
<accession>A0AAX4ILW2</accession>
<dbReference type="RefSeq" id="XP_062781330.1">
    <property type="nucleotide sequence ID" value="XM_062925279.1"/>
</dbReference>
<keyword evidence="2" id="KW-1185">Reference proteome</keyword>
<organism evidence="1 2">
    <name type="scientific">Colletotrichum destructivum</name>
    <dbReference type="NCBI Taxonomy" id="34406"/>
    <lineage>
        <taxon>Eukaryota</taxon>
        <taxon>Fungi</taxon>
        <taxon>Dikarya</taxon>
        <taxon>Ascomycota</taxon>
        <taxon>Pezizomycotina</taxon>
        <taxon>Sordariomycetes</taxon>
        <taxon>Hypocreomycetidae</taxon>
        <taxon>Glomerellales</taxon>
        <taxon>Glomerellaceae</taxon>
        <taxon>Colletotrichum</taxon>
        <taxon>Colletotrichum destructivum species complex</taxon>
    </lineage>
</organism>